<comment type="caution">
    <text evidence="6">The sequence shown here is derived from an EMBL/GenBank/DDBJ whole genome shotgun (WGS) entry which is preliminary data.</text>
</comment>
<dbReference type="Proteomes" id="UP000236959">
    <property type="component" value="Unassembled WGS sequence"/>
</dbReference>
<dbReference type="EMBL" id="PPCN01000010">
    <property type="protein sequence ID" value="POF29027.1"/>
    <property type="molecule type" value="Genomic_DNA"/>
</dbReference>
<proteinExistence type="predicted"/>
<dbReference type="AlphaFoldDB" id="A0A2S3UMS9"/>
<dbReference type="GO" id="GO:0003677">
    <property type="term" value="F:DNA binding"/>
    <property type="evidence" value="ECO:0007669"/>
    <property type="project" value="UniProtKB-UniRule"/>
</dbReference>
<dbReference type="Pfam" id="PF00440">
    <property type="entry name" value="TetR_N"/>
    <property type="match status" value="1"/>
</dbReference>
<keyword evidence="2 4" id="KW-0238">DNA-binding</keyword>
<accession>A0A2S3UMS9</accession>
<dbReference type="InterPro" id="IPR001647">
    <property type="entry name" value="HTH_TetR"/>
</dbReference>
<evidence type="ECO:0000256" key="3">
    <source>
        <dbReference type="ARBA" id="ARBA00023163"/>
    </source>
</evidence>
<dbReference type="InterPro" id="IPR009057">
    <property type="entry name" value="Homeodomain-like_sf"/>
</dbReference>
<dbReference type="SUPFAM" id="SSF46689">
    <property type="entry name" value="Homeodomain-like"/>
    <property type="match status" value="1"/>
</dbReference>
<dbReference type="PROSITE" id="PS50977">
    <property type="entry name" value="HTH_TETR_2"/>
    <property type="match status" value="1"/>
</dbReference>
<dbReference type="Gene3D" id="1.10.357.10">
    <property type="entry name" value="Tetracycline Repressor, domain 2"/>
    <property type="match status" value="1"/>
</dbReference>
<gene>
    <name evidence="6" type="ORF">CLV41_11031</name>
</gene>
<dbReference type="SUPFAM" id="SSF48498">
    <property type="entry name" value="Tetracyclin repressor-like, C-terminal domain"/>
    <property type="match status" value="1"/>
</dbReference>
<evidence type="ECO:0000256" key="4">
    <source>
        <dbReference type="PROSITE-ProRule" id="PRU00335"/>
    </source>
</evidence>
<feature type="domain" description="HTH tetR-type" evidence="5">
    <location>
        <begin position="29"/>
        <end position="89"/>
    </location>
</feature>
<organism evidence="6 7">
    <name type="scientific">Roseibium marinum</name>
    <dbReference type="NCBI Taxonomy" id="281252"/>
    <lineage>
        <taxon>Bacteria</taxon>
        <taxon>Pseudomonadati</taxon>
        <taxon>Pseudomonadota</taxon>
        <taxon>Alphaproteobacteria</taxon>
        <taxon>Hyphomicrobiales</taxon>
        <taxon>Stappiaceae</taxon>
        <taxon>Roseibium</taxon>
    </lineage>
</organism>
<sequence>MVHIRVMSDLMSSKHLPGKKAPGPGRPRNFDEAAALQTAMCVFWQNGFEATSLDDLTAAMGLSRSSFYGAFGDKQTLFLRAVEQYSKNGIRNLKEIAEATEGDAVEAMMEAISDPHGGSRGCLLVNCVTELAPHDAKVAELGRRHLESIEEIFAKAIDPQNPDAVRDRARAYTSLAIGTLALRKAGIPADRIADTLKQAKTVLSP</sequence>
<dbReference type="PANTHER" id="PTHR47506">
    <property type="entry name" value="TRANSCRIPTIONAL REGULATORY PROTEIN"/>
    <property type="match status" value="1"/>
</dbReference>
<evidence type="ECO:0000313" key="7">
    <source>
        <dbReference type="Proteomes" id="UP000236959"/>
    </source>
</evidence>
<protein>
    <submittedName>
        <fullName evidence="6">AcrR family transcriptional regulator</fullName>
    </submittedName>
</protein>
<dbReference type="PANTHER" id="PTHR47506:SF10">
    <property type="entry name" value="TRANSCRIPTIONAL REGULATORY PROTEIN"/>
    <property type="match status" value="1"/>
</dbReference>
<dbReference type="InterPro" id="IPR036271">
    <property type="entry name" value="Tet_transcr_reg_TetR-rel_C_sf"/>
</dbReference>
<name>A0A2S3UMS9_9HYPH</name>
<dbReference type="Gene3D" id="1.10.10.60">
    <property type="entry name" value="Homeodomain-like"/>
    <property type="match status" value="1"/>
</dbReference>
<feature type="DNA-binding region" description="H-T-H motif" evidence="4">
    <location>
        <begin position="52"/>
        <end position="71"/>
    </location>
</feature>
<keyword evidence="1" id="KW-0805">Transcription regulation</keyword>
<evidence type="ECO:0000313" key="6">
    <source>
        <dbReference type="EMBL" id="POF29027.1"/>
    </source>
</evidence>
<keyword evidence="3" id="KW-0804">Transcription</keyword>
<reference evidence="6 7" key="1">
    <citation type="submission" date="2018-01" db="EMBL/GenBank/DDBJ databases">
        <title>Genomic Encyclopedia of Archaeal and Bacterial Type Strains, Phase II (KMG-II): from individual species to whole genera.</title>
        <authorList>
            <person name="Goeker M."/>
        </authorList>
    </citation>
    <scope>NUCLEOTIDE SEQUENCE [LARGE SCALE GENOMIC DNA]</scope>
    <source>
        <strain evidence="6 7">DSM 17023</strain>
    </source>
</reference>
<evidence type="ECO:0000259" key="5">
    <source>
        <dbReference type="PROSITE" id="PS50977"/>
    </source>
</evidence>
<keyword evidence="7" id="KW-1185">Reference proteome</keyword>
<evidence type="ECO:0000256" key="1">
    <source>
        <dbReference type="ARBA" id="ARBA00023015"/>
    </source>
</evidence>
<evidence type="ECO:0000256" key="2">
    <source>
        <dbReference type="ARBA" id="ARBA00023125"/>
    </source>
</evidence>